<dbReference type="Gene3D" id="3.20.80.10">
    <property type="entry name" value="Regulatory factor, effector binding domain"/>
    <property type="match status" value="1"/>
</dbReference>
<protein>
    <submittedName>
        <fullName evidence="1">Uncharacterized protein</fullName>
    </submittedName>
</protein>
<dbReference type="KEGG" id="dez:DKM44_03095"/>
<name>A0A2Z3JB30_9DEIO</name>
<organism evidence="1 2">
    <name type="scientific">Deinococcus irradiatisoli</name>
    <dbReference type="NCBI Taxonomy" id="2202254"/>
    <lineage>
        <taxon>Bacteria</taxon>
        <taxon>Thermotogati</taxon>
        <taxon>Deinococcota</taxon>
        <taxon>Deinococci</taxon>
        <taxon>Deinococcales</taxon>
        <taxon>Deinococcaceae</taxon>
        <taxon>Deinococcus</taxon>
    </lineage>
</organism>
<sequence>MTSAALRRVQQRAVPARQLLCAVNHLRPAHLSNFVNGATLALPNVLTEQGLEQLGPVAVIYHNPVTEESSGPVEVCVPYQGELKLPHGLTQRHDLPHREAYLPLTKREFTDSALFNRARSEVERYARANGDVLGPLRQIDYGVWNTRGETEVVGELALPLRWFNQLRPETRGRLFP</sequence>
<dbReference type="OrthoDB" id="64594at2"/>
<dbReference type="RefSeq" id="WP_109825337.1">
    <property type="nucleotide sequence ID" value="NZ_CP029494.1"/>
</dbReference>
<gene>
    <name evidence="1" type="ORF">DKM44_03095</name>
</gene>
<reference evidence="1 2" key="1">
    <citation type="submission" date="2018-05" db="EMBL/GenBank/DDBJ databases">
        <title>Complete Genome Sequence of Deinococcus sp. strain 17bor-2.</title>
        <authorList>
            <person name="Srinivasan S."/>
        </authorList>
    </citation>
    <scope>NUCLEOTIDE SEQUENCE [LARGE SCALE GENOMIC DNA]</scope>
    <source>
        <strain evidence="1 2">17bor-2</strain>
    </source>
</reference>
<keyword evidence="2" id="KW-1185">Reference proteome</keyword>
<evidence type="ECO:0000313" key="1">
    <source>
        <dbReference type="EMBL" id="AWN22347.1"/>
    </source>
</evidence>
<dbReference type="Proteomes" id="UP000245368">
    <property type="component" value="Chromosome"/>
</dbReference>
<dbReference type="AlphaFoldDB" id="A0A2Z3JB30"/>
<accession>A0A2Z3JB30</accession>
<dbReference type="EMBL" id="CP029494">
    <property type="protein sequence ID" value="AWN22347.1"/>
    <property type="molecule type" value="Genomic_DNA"/>
</dbReference>
<proteinExistence type="predicted"/>
<evidence type="ECO:0000313" key="2">
    <source>
        <dbReference type="Proteomes" id="UP000245368"/>
    </source>
</evidence>
<dbReference type="InterPro" id="IPR011256">
    <property type="entry name" value="Reg_factor_effector_dom_sf"/>
</dbReference>